<dbReference type="Pfam" id="PF20266">
    <property type="entry name" value="Mab-21_C"/>
    <property type="match status" value="1"/>
</dbReference>
<dbReference type="InterPro" id="IPR046906">
    <property type="entry name" value="Mab-21_HhH/H2TH-like"/>
</dbReference>
<evidence type="ECO:0000313" key="3">
    <source>
        <dbReference type="Proteomes" id="UP000574691"/>
    </source>
</evidence>
<feature type="non-terminal residue" evidence="2">
    <location>
        <position position="160"/>
    </location>
</feature>
<reference evidence="2 3" key="1">
    <citation type="submission" date="2019-09" db="EMBL/GenBank/DDBJ databases">
        <title>Bird 10,000 Genomes (B10K) Project - Family phase.</title>
        <authorList>
            <person name="Zhang G."/>
        </authorList>
    </citation>
    <scope>NUCLEOTIDE SEQUENCE [LARGE SCALE GENOMIC DNA]</scope>
    <source>
        <strain evidence="2">B10K-DU-001-64</strain>
        <tissue evidence="2">Muscle</tissue>
    </source>
</reference>
<dbReference type="PRINTS" id="PR02107">
    <property type="entry name" value="INOS145TPRIP"/>
</dbReference>
<evidence type="ECO:0000259" key="1">
    <source>
        <dbReference type="Pfam" id="PF20266"/>
    </source>
</evidence>
<proteinExistence type="predicted"/>
<dbReference type="GO" id="GO:0016020">
    <property type="term" value="C:membrane"/>
    <property type="evidence" value="ECO:0007669"/>
    <property type="project" value="TreeGrafter"/>
</dbReference>
<comment type="caution">
    <text evidence="2">The sequence shown here is derived from an EMBL/GenBank/DDBJ whole genome shotgun (WGS) entry which is preliminary data.</text>
</comment>
<sequence>NTEAIFTPSLMWPESYAVAEVKFFRHLARQAPCDTFHLKCLQVCTRILVGTGFSHYTLKAVVMHLLNTIPLSRWRMSKFLMRLQDIMEYLRSCLQEKCLDHFFFGNKNVPEEIILPPAFQTAQPLNLFQRLVQDPDAHTKALSEFNKLQDWLTRLLFYRH</sequence>
<dbReference type="Gene3D" id="1.10.1410.40">
    <property type="match status" value="1"/>
</dbReference>
<organism evidence="2 3">
    <name type="scientific">Burhinus bistriatus</name>
    <dbReference type="NCBI Taxonomy" id="240201"/>
    <lineage>
        <taxon>Eukaryota</taxon>
        <taxon>Metazoa</taxon>
        <taxon>Chordata</taxon>
        <taxon>Craniata</taxon>
        <taxon>Vertebrata</taxon>
        <taxon>Euteleostomi</taxon>
        <taxon>Archelosauria</taxon>
        <taxon>Archosauria</taxon>
        <taxon>Dinosauria</taxon>
        <taxon>Saurischia</taxon>
        <taxon>Theropoda</taxon>
        <taxon>Coelurosauria</taxon>
        <taxon>Aves</taxon>
        <taxon>Neognathae</taxon>
        <taxon>Neoaves</taxon>
        <taxon>Charadriiformes</taxon>
        <taxon>Burhinidae</taxon>
        <taxon>Burhinus</taxon>
    </lineage>
</organism>
<feature type="domain" description="Mab-21-like HhH/H2TH-like" evidence="1">
    <location>
        <begin position="53"/>
        <end position="108"/>
    </location>
</feature>
<dbReference type="EMBL" id="VYXH01008480">
    <property type="protein sequence ID" value="NWQ94022.1"/>
    <property type="molecule type" value="Genomic_DNA"/>
</dbReference>
<dbReference type="InterPro" id="IPR026250">
    <property type="entry name" value="ITPRIP-like"/>
</dbReference>
<keyword evidence="3" id="KW-1185">Reference proteome</keyword>
<protein>
    <submittedName>
        <fullName evidence="2">IPIL1 protein</fullName>
    </submittedName>
</protein>
<feature type="non-terminal residue" evidence="2">
    <location>
        <position position="1"/>
    </location>
</feature>
<name>A0A7K4TA43_9CHAR</name>
<dbReference type="Proteomes" id="UP000574691">
    <property type="component" value="Unassembled WGS sequence"/>
</dbReference>
<evidence type="ECO:0000313" key="2">
    <source>
        <dbReference type="EMBL" id="NWQ94022.1"/>
    </source>
</evidence>
<dbReference type="PANTHER" id="PTHR10656">
    <property type="entry name" value="CELL FATE DETERMINING PROTEIN MAB21-RELATED"/>
    <property type="match status" value="1"/>
</dbReference>
<gene>
    <name evidence="2" type="primary">Itpripl1_3</name>
    <name evidence="2" type="ORF">BURBIS_R15447</name>
</gene>
<dbReference type="PANTHER" id="PTHR10656:SF40">
    <property type="entry name" value="INOSITOL 1,4,5-TRISPHOSPHATE RECEPTOR-INTERACTING PROTEIN-LIKE 1"/>
    <property type="match status" value="1"/>
</dbReference>
<accession>A0A7K4TA43</accession>
<dbReference type="AlphaFoldDB" id="A0A7K4TA43"/>